<dbReference type="Pfam" id="PF01261">
    <property type="entry name" value="AP_endonuc_2"/>
    <property type="match status" value="1"/>
</dbReference>
<comment type="caution">
    <text evidence="2">The sequence shown here is derived from an EMBL/GenBank/DDBJ whole genome shotgun (WGS) entry which is preliminary data.</text>
</comment>
<dbReference type="PANTHER" id="PTHR12110">
    <property type="entry name" value="HYDROXYPYRUVATE ISOMERASE"/>
    <property type="match status" value="1"/>
</dbReference>
<dbReference type="Proteomes" id="UP001268819">
    <property type="component" value="Unassembled WGS sequence"/>
</dbReference>
<evidence type="ECO:0000313" key="3">
    <source>
        <dbReference type="Proteomes" id="UP001268819"/>
    </source>
</evidence>
<reference evidence="2 3" key="1">
    <citation type="submission" date="2023-07" db="EMBL/GenBank/DDBJ databases">
        <title>Sequencing the genomes of 1000 actinobacteria strains.</title>
        <authorList>
            <person name="Klenk H.-P."/>
        </authorList>
    </citation>
    <scope>NUCLEOTIDE SEQUENCE [LARGE SCALE GENOMIC DNA]</scope>
    <source>
        <strain evidence="2 3">DSM 43749</strain>
    </source>
</reference>
<evidence type="ECO:0000313" key="2">
    <source>
        <dbReference type="EMBL" id="MDR6592558.1"/>
    </source>
</evidence>
<dbReference type="InterPro" id="IPR036237">
    <property type="entry name" value="Xyl_isomerase-like_sf"/>
</dbReference>
<dbReference type="EMBL" id="JAVDSG010000001">
    <property type="protein sequence ID" value="MDR6592558.1"/>
    <property type="molecule type" value="Genomic_DNA"/>
</dbReference>
<gene>
    <name evidence="2" type="ORF">J2S66_000942</name>
</gene>
<name>A0ABU1PQN9_9PSEU</name>
<protein>
    <submittedName>
        <fullName evidence="2">Sugar phosphate isomerase/epimerase</fullName>
    </submittedName>
</protein>
<accession>A0ABU1PQN9</accession>
<sequence>MTVAWRFAMSTLGMPGTPVRDSARVAAEHGCHGLEIRVHPDEEVHLGLPPPRTAALRAQVEDAGLAVACLAGYARVCAPGPDEPVVAELRDLVALASGLGAPAVRVFPGGAAGEVGPALDRIGAVLPDLRDSGVRLLVETHDSHPTGEEALRLVEPFGDPELVAVLWDAVHPWRAGEPPARTRQVLGESLGYFQVKDVAAGEPTPVPPGEGAVPLEECGESLRSWSGWISLEWERAWYPGIAEVPAALSAAGAWFETWRPRG</sequence>
<evidence type="ECO:0000259" key="1">
    <source>
        <dbReference type="Pfam" id="PF01261"/>
    </source>
</evidence>
<dbReference type="RefSeq" id="WP_310304193.1">
    <property type="nucleotide sequence ID" value="NZ_BAAAXB010000001.1"/>
</dbReference>
<keyword evidence="2" id="KW-0413">Isomerase</keyword>
<dbReference type="Gene3D" id="3.20.20.150">
    <property type="entry name" value="Divalent-metal-dependent TIM barrel enzymes"/>
    <property type="match status" value="1"/>
</dbReference>
<organism evidence="2 3">
    <name type="scientific">Saccharothrix longispora</name>
    <dbReference type="NCBI Taxonomy" id="33920"/>
    <lineage>
        <taxon>Bacteria</taxon>
        <taxon>Bacillati</taxon>
        <taxon>Actinomycetota</taxon>
        <taxon>Actinomycetes</taxon>
        <taxon>Pseudonocardiales</taxon>
        <taxon>Pseudonocardiaceae</taxon>
        <taxon>Saccharothrix</taxon>
    </lineage>
</organism>
<dbReference type="InterPro" id="IPR050312">
    <property type="entry name" value="IolE/XylAMocC-like"/>
</dbReference>
<dbReference type="InterPro" id="IPR013022">
    <property type="entry name" value="Xyl_isomerase-like_TIM-brl"/>
</dbReference>
<keyword evidence="3" id="KW-1185">Reference proteome</keyword>
<dbReference type="GO" id="GO:0016853">
    <property type="term" value="F:isomerase activity"/>
    <property type="evidence" value="ECO:0007669"/>
    <property type="project" value="UniProtKB-KW"/>
</dbReference>
<feature type="domain" description="Xylose isomerase-like TIM barrel" evidence="1">
    <location>
        <begin position="24"/>
        <end position="243"/>
    </location>
</feature>
<dbReference type="SUPFAM" id="SSF51658">
    <property type="entry name" value="Xylose isomerase-like"/>
    <property type="match status" value="1"/>
</dbReference>
<proteinExistence type="predicted"/>